<sequence>MKEDTQKQLFTDITRRNFYIKQFFKMNEIPIHLLGDINNPLIVNEENIVLSCFANNFNLIFKDNSFEGNEVFSIKLKNEADLCKDRLEYWIKTANHRKIYLFKSEEGMYYNRYIKEYNGKLALFSPSKELAYYVFQRQKAVEMVQNLKKDKIHLSIVY</sequence>
<dbReference type="RefSeq" id="WP_124986331.1">
    <property type="nucleotide sequence ID" value="NZ_CP034160.1"/>
</dbReference>
<protein>
    <submittedName>
        <fullName evidence="1">Uncharacterized protein</fullName>
    </submittedName>
</protein>
<evidence type="ECO:0000313" key="1">
    <source>
        <dbReference type="EMBL" id="AZI55211.1"/>
    </source>
</evidence>
<name>A0A3G8ZN20_9FLAO</name>
<dbReference type="KEGG" id="eva:EIB75_08120"/>
<accession>A0A3G8ZN20</accession>
<gene>
    <name evidence="1" type="ORF">EIB75_08120</name>
</gene>
<reference evidence="2" key="1">
    <citation type="submission" date="2018-11" db="EMBL/GenBank/DDBJ databases">
        <title>Proposal to divide the Flavobacteriaceae and reorganize its genera based on Amino Acid Identity values calculated from whole genome sequences.</title>
        <authorList>
            <person name="Nicholson A.C."/>
            <person name="Gulvik C.A."/>
            <person name="Whitney A.M."/>
            <person name="Sheth M."/>
            <person name="Batra D."/>
            <person name="Pryor J."/>
            <person name="Bernardet J.-F."/>
            <person name="Hugo C."/>
            <person name="Kampfer P."/>
            <person name="Newman J.D."/>
            <person name="McQuiston J.R."/>
        </authorList>
    </citation>
    <scope>NUCLEOTIDE SEQUENCE [LARGE SCALE GENOMIC DNA]</scope>
    <source>
        <strain evidence="2">H6466</strain>
    </source>
</reference>
<proteinExistence type="predicted"/>
<organism evidence="1 2">
    <name type="scientific">Epilithonimonas vandammei</name>
    <dbReference type="NCBI Taxonomy" id="2487072"/>
    <lineage>
        <taxon>Bacteria</taxon>
        <taxon>Pseudomonadati</taxon>
        <taxon>Bacteroidota</taxon>
        <taxon>Flavobacteriia</taxon>
        <taxon>Flavobacteriales</taxon>
        <taxon>Weeksellaceae</taxon>
        <taxon>Chryseobacterium group</taxon>
        <taxon>Epilithonimonas</taxon>
    </lineage>
</organism>
<dbReference type="Proteomes" id="UP000272316">
    <property type="component" value="Chromosome"/>
</dbReference>
<evidence type="ECO:0000313" key="2">
    <source>
        <dbReference type="Proteomes" id="UP000272316"/>
    </source>
</evidence>
<dbReference type="EMBL" id="CP034160">
    <property type="protein sequence ID" value="AZI55211.1"/>
    <property type="molecule type" value="Genomic_DNA"/>
</dbReference>
<dbReference type="AlphaFoldDB" id="A0A3G8ZN20"/>